<dbReference type="InterPro" id="IPR040999">
    <property type="entry name" value="Mak_N_cap"/>
</dbReference>
<sequence>MATIHTGATLTPSKVELLTAWIGSQRWYAAKGRTPQLRRLFSWRLDDPAGEVGLESIVIADDATTPPLVYQIPLTYRGTPLPGGEHALVGTLDHSVLGHRYVYDAPHDPVYAERLFALATGAAEAVSSTTDDTPEEAVSGTGVSQGWRLISSRVLSGEQSNTSIIGMAVDADGGEHPVITKVFRALAAGENPDVVLQGALAAAGCPRVPASLGAISGAWPSADGGQAHGHLAFAQEFLPGAQDAWREALTAAGSGASFGARAQALGEATAEVHAVLASELPTEAAEPGRIGEIVAEMRARFAAAAAEVPPLATYRDDIDAVYAAAEAAQWPDFQRIHGDYHLGQVLEIPERGWVLLDFEGEPLRPLAERTRTDQPLRDVAGMLRSFDYAGGSVEQGTRGLSARDWVAEAQQTFLDGYTSVSGRDPRTAGPLLDAFLVDKALYEVVYEARNRPAWIDIPLTAIDRLFRDEDATKEDLP</sequence>
<evidence type="ECO:0000256" key="8">
    <source>
        <dbReference type="ARBA" id="ARBA00022741"/>
    </source>
</evidence>
<comment type="subunit">
    <text evidence="3">Monomer.</text>
</comment>
<dbReference type="RefSeq" id="WP_048544325.1">
    <property type="nucleotide sequence ID" value="NZ_HF571038.1"/>
</dbReference>
<evidence type="ECO:0000256" key="1">
    <source>
        <dbReference type="ARBA" id="ARBA00004964"/>
    </source>
</evidence>
<evidence type="ECO:0000256" key="4">
    <source>
        <dbReference type="ARBA" id="ARBA00011962"/>
    </source>
</evidence>
<evidence type="ECO:0000313" key="18">
    <source>
        <dbReference type="Proteomes" id="UP000035720"/>
    </source>
</evidence>
<evidence type="ECO:0000256" key="14">
    <source>
        <dbReference type="ARBA" id="ARBA00049067"/>
    </source>
</evidence>
<dbReference type="EC" id="2.7.1.175" evidence="4"/>
<evidence type="ECO:0000256" key="9">
    <source>
        <dbReference type="ARBA" id="ARBA00022777"/>
    </source>
</evidence>
<evidence type="ECO:0000256" key="5">
    <source>
        <dbReference type="ARBA" id="ARBA00013882"/>
    </source>
</evidence>
<dbReference type="Gene3D" id="3.90.1200.10">
    <property type="match status" value="1"/>
</dbReference>
<evidence type="ECO:0000256" key="12">
    <source>
        <dbReference type="ARBA" id="ARBA00023277"/>
    </source>
</evidence>
<evidence type="ECO:0000256" key="6">
    <source>
        <dbReference type="ARBA" id="ARBA00022600"/>
    </source>
</evidence>
<dbReference type="Pfam" id="PF01636">
    <property type="entry name" value="APH"/>
    <property type="match status" value="1"/>
</dbReference>
<dbReference type="EMBL" id="CAJC01000002">
    <property type="protein sequence ID" value="CCI51403.1"/>
    <property type="molecule type" value="Genomic_DNA"/>
</dbReference>
<keyword evidence="7" id="KW-0808">Transferase</keyword>
<proteinExistence type="inferred from homology"/>
<keyword evidence="11" id="KW-0320">Glycogen biosynthesis</keyword>
<comment type="pathway">
    <text evidence="1">Glycan biosynthesis; glycogen biosynthesis.</text>
</comment>
<dbReference type="OrthoDB" id="3787729at2"/>
<dbReference type="Pfam" id="PF18085">
    <property type="entry name" value="Mak_N_cap"/>
    <property type="match status" value="1"/>
</dbReference>
<reference evidence="17 18" key="1">
    <citation type="journal article" date="2013" name="ISME J.">
        <title>A metabolic model for members of the genus Tetrasphaera involved in enhanced biological phosphorus removal.</title>
        <authorList>
            <person name="Kristiansen R."/>
            <person name="Nguyen H.T.T."/>
            <person name="Saunders A.M."/>
            <person name="Nielsen J.L."/>
            <person name="Wimmer R."/>
            <person name="Le V.Q."/>
            <person name="McIlroy S.J."/>
            <person name="Petrovski S."/>
            <person name="Seviour R.J."/>
            <person name="Calteau A."/>
            <person name="Nielsen K.L."/>
            <person name="Nielsen P.H."/>
        </authorList>
    </citation>
    <scope>NUCLEOTIDE SEQUENCE [LARGE SCALE GENOMIC DNA]</scope>
    <source>
        <strain evidence="17 18">Ben 74</strain>
    </source>
</reference>
<comment type="catalytic activity">
    <reaction evidence="14">
        <text>D-maltose + ATP = alpha-maltose 1-phosphate + ADP + H(+)</text>
        <dbReference type="Rhea" id="RHEA:31915"/>
        <dbReference type="ChEBI" id="CHEBI:15378"/>
        <dbReference type="ChEBI" id="CHEBI:17306"/>
        <dbReference type="ChEBI" id="CHEBI:30616"/>
        <dbReference type="ChEBI" id="CHEBI:63576"/>
        <dbReference type="ChEBI" id="CHEBI:456216"/>
        <dbReference type="EC" id="2.7.1.175"/>
    </reaction>
</comment>
<evidence type="ECO:0000256" key="13">
    <source>
        <dbReference type="ARBA" id="ARBA00031251"/>
    </source>
</evidence>
<protein>
    <recommendedName>
        <fullName evidence="5">Maltokinase</fullName>
        <ecNumber evidence="4">2.7.1.175</ecNumber>
    </recommendedName>
    <alternativeName>
        <fullName evidence="13">Maltose-1-phosphate synthase</fullName>
    </alternativeName>
</protein>
<dbReference type="Proteomes" id="UP000035720">
    <property type="component" value="Unassembled WGS sequence"/>
</dbReference>
<evidence type="ECO:0000313" key="17">
    <source>
        <dbReference type="EMBL" id="CCI51403.1"/>
    </source>
</evidence>
<evidence type="ECO:0000256" key="7">
    <source>
        <dbReference type="ARBA" id="ARBA00022679"/>
    </source>
</evidence>
<feature type="domain" description="Aminoglycoside phosphotransferase" evidence="15">
    <location>
        <begin position="200"/>
        <end position="390"/>
    </location>
</feature>
<dbReference type="InterPro" id="IPR011009">
    <property type="entry name" value="Kinase-like_dom_sf"/>
</dbReference>
<comment type="caution">
    <text evidence="17">The sequence shown here is derived from an EMBL/GenBank/DDBJ whole genome shotgun (WGS) entry which is preliminary data.</text>
</comment>
<evidence type="ECO:0000256" key="11">
    <source>
        <dbReference type="ARBA" id="ARBA00023056"/>
    </source>
</evidence>
<evidence type="ECO:0000259" key="15">
    <source>
        <dbReference type="Pfam" id="PF01636"/>
    </source>
</evidence>
<dbReference type="GO" id="GO:0005978">
    <property type="term" value="P:glycogen biosynthetic process"/>
    <property type="evidence" value="ECO:0007669"/>
    <property type="project" value="UniProtKB-UniPathway"/>
</dbReference>
<evidence type="ECO:0000256" key="10">
    <source>
        <dbReference type="ARBA" id="ARBA00022840"/>
    </source>
</evidence>
<dbReference type="InterPro" id="IPR002575">
    <property type="entry name" value="Aminoglycoside_PTrfase"/>
</dbReference>
<accession>A0A077M9Q3</accession>
<keyword evidence="12" id="KW-0119">Carbohydrate metabolism</keyword>
<keyword evidence="6" id="KW-0321">Glycogen metabolism</keyword>
<keyword evidence="9" id="KW-0418">Kinase</keyword>
<evidence type="ECO:0000256" key="2">
    <source>
        <dbReference type="ARBA" id="ARBA00006219"/>
    </source>
</evidence>
<evidence type="ECO:0000256" key="3">
    <source>
        <dbReference type="ARBA" id="ARBA00011245"/>
    </source>
</evidence>
<comment type="similarity">
    <text evidence="2">Belongs to the aminoglycoside phosphotransferase family.</text>
</comment>
<dbReference type="GO" id="GO:0016301">
    <property type="term" value="F:kinase activity"/>
    <property type="evidence" value="ECO:0007669"/>
    <property type="project" value="UniProtKB-KW"/>
</dbReference>
<keyword evidence="18" id="KW-1185">Reference proteome</keyword>
<keyword evidence="8" id="KW-0547">Nucleotide-binding</keyword>
<dbReference type="GO" id="GO:0005524">
    <property type="term" value="F:ATP binding"/>
    <property type="evidence" value="ECO:0007669"/>
    <property type="project" value="UniProtKB-KW"/>
</dbReference>
<keyword evidence="10" id="KW-0067">ATP-binding</keyword>
<feature type="domain" description="Maltokinase N-terminal cap" evidence="16">
    <location>
        <begin position="21"/>
        <end position="108"/>
    </location>
</feature>
<organism evidence="17 18">
    <name type="scientific">Nostocoides jenkinsii Ben 74</name>
    <dbReference type="NCBI Taxonomy" id="1193518"/>
    <lineage>
        <taxon>Bacteria</taxon>
        <taxon>Bacillati</taxon>
        <taxon>Actinomycetota</taxon>
        <taxon>Actinomycetes</taxon>
        <taxon>Micrococcales</taxon>
        <taxon>Intrasporangiaceae</taxon>
        <taxon>Nostocoides</taxon>
    </lineage>
</organism>
<dbReference type="UniPathway" id="UPA00164"/>
<evidence type="ECO:0000259" key="16">
    <source>
        <dbReference type="Pfam" id="PF18085"/>
    </source>
</evidence>
<dbReference type="AlphaFoldDB" id="A0A077M9Q3"/>
<gene>
    <name evidence="17" type="ORF">BN13_100072</name>
</gene>
<dbReference type="SUPFAM" id="SSF56112">
    <property type="entry name" value="Protein kinase-like (PK-like)"/>
    <property type="match status" value="1"/>
</dbReference>
<dbReference type="STRING" id="1193518.BN13_100072"/>
<name>A0A077M9Q3_9MICO</name>